<dbReference type="PANTHER" id="PTHR36838">
    <property type="entry name" value="AUXIN EFFLUX CARRIER FAMILY PROTEIN"/>
    <property type="match status" value="1"/>
</dbReference>
<evidence type="ECO:0008006" key="5">
    <source>
        <dbReference type="Google" id="ProtNLM"/>
    </source>
</evidence>
<proteinExistence type="predicted"/>
<evidence type="ECO:0000313" key="3">
    <source>
        <dbReference type="EMBL" id="MCP9764886.1"/>
    </source>
</evidence>
<feature type="transmembrane region" description="Helical" evidence="2">
    <location>
        <begin position="237"/>
        <end position="257"/>
    </location>
</feature>
<feature type="transmembrane region" description="Helical" evidence="2">
    <location>
        <begin position="337"/>
        <end position="359"/>
    </location>
</feature>
<gene>
    <name evidence="3" type="ORF">EGI31_18280</name>
</gene>
<name>A0AAE3KW17_9BACT</name>
<keyword evidence="2" id="KW-0812">Transmembrane</keyword>
<sequence length="368" mass="40783">MNEALQKSLTLIFLILLGIFLKAKYKNNDMVGGIKEMVLTVALPSTIFIALMKIPLDSTLAMVPLITVIFNFFLYFLIPPILGFFNIDKNSAKGRTIKMLMPSLAPGLSCFPFVAEFLGEKSLAIAAMADVGNKFFVLIFLYIIALNMFLELNKNENANAWTKIKSLLLSMVKEPINSIMIVAILLLVFNVSYKTLPTLVTDIFDKTSAMMTPLILLFIGLAVQLKQSKKRIIVSLLFFRAGISILFSALLVAILGIHDPNLMLLALVVPLSSASFWPFAHISAFNLKEDNLEIAKEKRTFNIEFAVLILAFSLPFSSGLILGILSFGTFFANNLTMIYMGILMIAIAVIPIFISKLSLRFSNTIAKN</sequence>
<keyword evidence="4" id="KW-1185">Reference proteome</keyword>
<dbReference type="RefSeq" id="WP_255038570.1">
    <property type="nucleotide sequence ID" value="NZ_RJUF01000177.1"/>
</dbReference>
<keyword evidence="1" id="KW-0813">Transport</keyword>
<feature type="transmembrane region" description="Helical" evidence="2">
    <location>
        <begin position="305"/>
        <end position="331"/>
    </location>
</feature>
<feature type="transmembrane region" description="Helical" evidence="2">
    <location>
        <begin position="263"/>
        <end position="284"/>
    </location>
</feature>
<dbReference type="PANTHER" id="PTHR36838:SF3">
    <property type="entry name" value="TRANSPORTER AUXIN EFFLUX CARRIER EC FAMILY"/>
    <property type="match status" value="1"/>
</dbReference>
<feature type="transmembrane region" description="Helical" evidence="2">
    <location>
        <begin position="174"/>
        <end position="193"/>
    </location>
</feature>
<accession>A0AAE3KW17</accession>
<feature type="transmembrane region" description="Helical" evidence="2">
    <location>
        <begin position="97"/>
        <end position="115"/>
    </location>
</feature>
<organism evidence="3 4">
    <name type="scientific">Lacihabitans soyangensis</name>
    <dbReference type="NCBI Taxonomy" id="869394"/>
    <lineage>
        <taxon>Bacteria</taxon>
        <taxon>Pseudomonadati</taxon>
        <taxon>Bacteroidota</taxon>
        <taxon>Cytophagia</taxon>
        <taxon>Cytophagales</taxon>
        <taxon>Leadbetterellaceae</taxon>
        <taxon>Lacihabitans</taxon>
    </lineage>
</organism>
<feature type="transmembrane region" description="Helical" evidence="2">
    <location>
        <begin position="62"/>
        <end position="85"/>
    </location>
</feature>
<dbReference type="AlphaFoldDB" id="A0AAE3KW17"/>
<reference evidence="3 4" key="1">
    <citation type="submission" date="2018-11" db="EMBL/GenBank/DDBJ databases">
        <title>Novel bacteria species description.</title>
        <authorList>
            <person name="Han J.-H."/>
        </authorList>
    </citation>
    <scope>NUCLEOTIDE SEQUENCE [LARGE SCALE GENOMIC DNA]</scope>
    <source>
        <strain evidence="3 4">KCTC23259</strain>
    </source>
</reference>
<dbReference type="Proteomes" id="UP001204144">
    <property type="component" value="Unassembled WGS sequence"/>
</dbReference>
<comment type="caution">
    <text evidence="3">The sequence shown here is derived from an EMBL/GenBank/DDBJ whole genome shotgun (WGS) entry which is preliminary data.</text>
</comment>
<evidence type="ECO:0000256" key="1">
    <source>
        <dbReference type="ARBA" id="ARBA00022448"/>
    </source>
</evidence>
<evidence type="ECO:0000313" key="4">
    <source>
        <dbReference type="Proteomes" id="UP001204144"/>
    </source>
</evidence>
<keyword evidence="2" id="KW-1133">Transmembrane helix</keyword>
<feature type="transmembrane region" description="Helical" evidence="2">
    <location>
        <begin position="208"/>
        <end position="225"/>
    </location>
</feature>
<feature type="transmembrane region" description="Helical" evidence="2">
    <location>
        <begin position="6"/>
        <end position="25"/>
    </location>
</feature>
<keyword evidence="2" id="KW-0472">Membrane</keyword>
<feature type="transmembrane region" description="Helical" evidence="2">
    <location>
        <begin position="37"/>
        <end position="56"/>
    </location>
</feature>
<evidence type="ECO:0000256" key="2">
    <source>
        <dbReference type="SAM" id="Phobius"/>
    </source>
</evidence>
<dbReference type="EMBL" id="RJUF01000177">
    <property type="protein sequence ID" value="MCP9764886.1"/>
    <property type="molecule type" value="Genomic_DNA"/>
</dbReference>
<protein>
    <recommendedName>
        <fullName evidence="5">Permease</fullName>
    </recommendedName>
</protein>
<feature type="transmembrane region" description="Helical" evidence="2">
    <location>
        <begin position="135"/>
        <end position="153"/>
    </location>
</feature>